<organism evidence="1">
    <name type="scientific">bioreactor metagenome</name>
    <dbReference type="NCBI Taxonomy" id="1076179"/>
    <lineage>
        <taxon>unclassified sequences</taxon>
        <taxon>metagenomes</taxon>
        <taxon>ecological metagenomes</taxon>
    </lineage>
</organism>
<gene>
    <name evidence="1" type="ORF">SDC9_89100</name>
</gene>
<dbReference type="EMBL" id="VSSQ01009731">
    <property type="protein sequence ID" value="MPM42435.1"/>
    <property type="molecule type" value="Genomic_DNA"/>
</dbReference>
<accession>A0A644ZNF6</accession>
<sequence>MKKRSKAHDIVESRLCHMILITAEGGPFHIKSNGEFVLSQVFSFTQKLQIRSKKRIHDVFFGKYNDYFLIVKYFCFHVYFRCDSA</sequence>
<evidence type="ECO:0000313" key="1">
    <source>
        <dbReference type="EMBL" id="MPM42435.1"/>
    </source>
</evidence>
<name>A0A644ZNF6_9ZZZZ</name>
<proteinExistence type="predicted"/>
<protein>
    <submittedName>
        <fullName evidence="1">Uncharacterized protein</fullName>
    </submittedName>
</protein>
<dbReference type="AlphaFoldDB" id="A0A644ZNF6"/>
<comment type="caution">
    <text evidence="1">The sequence shown here is derived from an EMBL/GenBank/DDBJ whole genome shotgun (WGS) entry which is preliminary data.</text>
</comment>
<reference evidence="1" key="1">
    <citation type="submission" date="2019-08" db="EMBL/GenBank/DDBJ databases">
        <authorList>
            <person name="Kucharzyk K."/>
            <person name="Murdoch R.W."/>
            <person name="Higgins S."/>
            <person name="Loffler F."/>
        </authorList>
    </citation>
    <scope>NUCLEOTIDE SEQUENCE</scope>
</reference>